<keyword evidence="1" id="KW-0812">Transmembrane</keyword>
<evidence type="ECO:0000313" key="4">
    <source>
        <dbReference type="Proteomes" id="UP000887013"/>
    </source>
</evidence>
<gene>
    <name evidence="3" type="ORF">NPIL_105521</name>
</gene>
<dbReference type="EMBL" id="BMAW01101200">
    <property type="protein sequence ID" value="GFS98505.1"/>
    <property type="molecule type" value="Genomic_DNA"/>
</dbReference>
<keyword evidence="2" id="KW-0732">Signal</keyword>
<accession>A0A8X6N7X4</accession>
<feature type="chain" id="PRO_5036443478" evidence="2">
    <location>
        <begin position="21"/>
        <end position="294"/>
    </location>
</feature>
<feature type="transmembrane region" description="Helical" evidence="1">
    <location>
        <begin position="235"/>
        <end position="260"/>
    </location>
</feature>
<dbReference type="AlphaFoldDB" id="A0A8X6N7X4"/>
<keyword evidence="4" id="KW-1185">Reference proteome</keyword>
<dbReference type="OrthoDB" id="6424497at2759"/>
<keyword evidence="1" id="KW-0472">Membrane</keyword>
<comment type="caution">
    <text evidence="3">The sequence shown here is derived from an EMBL/GenBank/DDBJ whole genome shotgun (WGS) entry which is preliminary data.</text>
</comment>
<name>A0A8X6N7X4_NEPPI</name>
<keyword evidence="1" id="KW-1133">Transmembrane helix</keyword>
<evidence type="ECO:0000313" key="3">
    <source>
        <dbReference type="EMBL" id="GFS98505.1"/>
    </source>
</evidence>
<feature type="signal peptide" evidence="2">
    <location>
        <begin position="1"/>
        <end position="20"/>
    </location>
</feature>
<evidence type="ECO:0000256" key="2">
    <source>
        <dbReference type="SAM" id="SignalP"/>
    </source>
</evidence>
<evidence type="ECO:0000256" key="1">
    <source>
        <dbReference type="SAM" id="Phobius"/>
    </source>
</evidence>
<protein>
    <submittedName>
        <fullName evidence="3">Uncharacterized protein</fullName>
    </submittedName>
</protein>
<sequence>MKSFAPFLLCFGTFVMLSQAVIENNPASLQSSSAERSRANPLRHKTVENNDVFNTDSTFRFLLRILLTPFTIFTPENRVYQRSLKMTFNMKNSTETQHKNIKQTTTDNPEQTTVLNSLFIEQKESEFQIPKHRAEEHREVHKHSHKWIPFNSFPLIFHSALRRNENTKETEQNNKEKKKANEDAFAENIFVGHRNSAMPKEARTYTHLNKSVNNTNINFFQRRYALIWTIEWRSLVMHVVIVMIFALIITLGLLLCQSLCNVHVDVKRVKMYPTKLGYLKDAKLLDKHATGNMC</sequence>
<proteinExistence type="predicted"/>
<organism evidence="3 4">
    <name type="scientific">Nephila pilipes</name>
    <name type="common">Giant wood spider</name>
    <name type="synonym">Nephila maculata</name>
    <dbReference type="NCBI Taxonomy" id="299642"/>
    <lineage>
        <taxon>Eukaryota</taxon>
        <taxon>Metazoa</taxon>
        <taxon>Ecdysozoa</taxon>
        <taxon>Arthropoda</taxon>
        <taxon>Chelicerata</taxon>
        <taxon>Arachnida</taxon>
        <taxon>Araneae</taxon>
        <taxon>Araneomorphae</taxon>
        <taxon>Entelegynae</taxon>
        <taxon>Araneoidea</taxon>
        <taxon>Nephilidae</taxon>
        <taxon>Nephila</taxon>
    </lineage>
</organism>
<reference evidence="3" key="1">
    <citation type="submission" date="2020-08" db="EMBL/GenBank/DDBJ databases">
        <title>Multicomponent nature underlies the extraordinary mechanical properties of spider dragline silk.</title>
        <authorList>
            <person name="Kono N."/>
            <person name="Nakamura H."/>
            <person name="Mori M."/>
            <person name="Yoshida Y."/>
            <person name="Ohtoshi R."/>
            <person name="Malay A.D."/>
            <person name="Moran D.A.P."/>
            <person name="Tomita M."/>
            <person name="Numata K."/>
            <person name="Arakawa K."/>
        </authorList>
    </citation>
    <scope>NUCLEOTIDE SEQUENCE</scope>
</reference>
<dbReference type="Proteomes" id="UP000887013">
    <property type="component" value="Unassembled WGS sequence"/>
</dbReference>